<organism evidence="2 3">
    <name type="scientific">Lysobacter yangpyeongensis</name>
    <dbReference type="NCBI Taxonomy" id="346182"/>
    <lineage>
        <taxon>Bacteria</taxon>
        <taxon>Pseudomonadati</taxon>
        <taxon>Pseudomonadota</taxon>
        <taxon>Gammaproteobacteria</taxon>
        <taxon>Lysobacterales</taxon>
        <taxon>Lysobacteraceae</taxon>
        <taxon>Lysobacter</taxon>
    </lineage>
</organism>
<evidence type="ECO:0008006" key="4">
    <source>
        <dbReference type="Google" id="ProtNLM"/>
    </source>
</evidence>
<dbReference type="EMBL" id="JBHSNM010000004">
    <property type="protein sequence ID" value="MFC5570822.1"/>
    <property type="molecule type" value="Genomic_DNA"/>
</dbReference>
<keyword evidence="3" id="KW-1185">Reference proteome</keyword>
<evidence type="ECO:0000313" key="3">
    <source>
        <dbReference type="Proteomes" id="UP001596036"/>
    </source>
</evidence>
<feature type="compositionally biased region" description="Polar residues" evidence="1">
    <location>
        <begin position="51"/>
        <end position="65"/>
    </location>
</feature>
<protein>
    <recommendedName>
        <fullName evidence="4">Radical SAM protein</fullName>
    </recommendedName>
</protein>
<evidence type="ECO:0000313" key="2">
    <source>
        <dbReference type="EMBL" id="MFC5570822.1"/>
    </source>
</evidence>
<comment type="caution">
    <text evidence="2">The sequence shown here is derived from an EMBL/GenBank/DDBJ whole genome shotgun (WGS) entry which is preliminary data.</text>
</comment>
<name>A0ABW0SQD5_9GAMM</name>
<proteinExistence type="predicted"/>
<gene>
    <name evidence="2" type="ORF">ACFPN1_12200</name>
</gene>
<evidence type="ECO:0000256" key="1">
    <source>
        <dbReference type="SAM" id="MobiDB-lite"/>
    </source>
</evidence>
<dbReference type="Proteomes" id="UP001596036">
    <property type="component" value="Unassembled WGS sequence"/>
</dbReference>
<feature type="region of interest" description="Disordered" evidence="1">
    <location>
        <begin position="47"/>
        <end position="69"/>
    </location>
</feature>
<sequence length="88" mass="9446">MEDARKPQAPIKGRGAASYVHGRYAVTTTHGTDDGWGSVYADQAEAPRPATTVTEEQARSVVSRNDSPDVGFAASVNPYRGCEHVIRT</sequence>
<accession>A0ABW0SQD5</accession>
<dbReference type="RefSeq" id="WP_386755303.1">
    <property type="nucleotide sequence ID" value="NZ_JBHSNM010000004.1"/>
</dbReference>
<reference evidence="3" key="1">
    <citation type="journal article" date="2019" name="Int. J. Syst. Evol. Microbiol.">
        <title>The Global Catalogue of Microorganisms (GCM) 10K type strain sequencing project: providing services to taxonomists for standard genome sequencing and annotation.</title>
        <authorList>
            <consortium name="The Broad Institute Genomics Platform"/>
            <consortium name="The Broad Institute Genome Sequencing Center for Infectious Disease"/>
            <person name="Wu L."/>
            <person name="Ma J."/>
        </authorList>
    </citation>
    <scope>NUCLEOTIDE SEQUENCE [LARGE SCALE GENOMIC DNA]</scope>
    <source>
        <strain evidence="3">KACC 11407</strain>
    </source>
</reference>